<evidence type="ECO:0000256" key="5">
    <source>
        <dbReference type="ARBA" id="ARBA00022884"/>
    </source>
</evidence>
<evidence type="ECO:0000256" key="8">
    <source>
        <dbReference type="ARBA" id="ARBA00046357"/>
    </source>
</evidence>
<protein>
    <recommendedName>
        <fullName evidence="9">Matrin-type domain-containing protein</fullName>
    </recommendedName>
</protein>
<dbReference type="GO" id="GO:0005685">
    <property type="term" value="C:U1 snRNP"/>
    <property type="evidence" value="ECO:0007669"/>
    <property type="project" value="InterPro"/>
</dbReference>
<evidence type="ECO:0000256" key="1">
    <source>
        <dbReference type="ARBA" id="ARBA00004123"/>
    </source>
</evidence>
<evidence type="ECO:0000256" key="4">
    <source>
        <dbReference type="ARBA" id="ARBA00022833"/>
    </source>
</evidence>
<evidence type="ECO:0000259" key="9">
    <source>
        <dbReference type="PROSITE" id="PS50171"/>
    </source>
</evidence>
<proteinExistence type="predicted"/>
<accession>A0A3S5CSM4</accession>
<keyword evidence="5" id="KW-0694">RNA-binding</keyword>
<dbReference type="AlphaFoldDB" id="A0A3S5CSM4"/>
<keyword evidence="3" id="KW-0863">Zinc-finger</keyword>
<dbReference type="SUPFAM" id="SSF57667">
    <property type="entry name" value="beta-beta-alpha zinc fingers"/>
    <property type="match status" value="1"/>
</dbReference>
<gene>
    <name evidence="10" type="ORF">PXEA_LOCUS26691</name>
</gene>
<name>A0A3S5CSM4_9PLAT</name>
<dbReference type="InterPro" id="IPR000690">
    <property type="entry name" value="Matrin/U1-C_Znf_C2H2"/>
</dbReference>
<dbReference type="Proteomes" id="UP000784294">
    <property type="component" value="Unassembled WGS sequence"/>
</dbReference>
<dbReference type="InterPro" id="IPR036236">
    <property type="entry name" value="Znf_C2H2_sf"/>
</dbReference>
<dbReference type="PROSITE" id="PS50171">
    <property type="entry name" value="ZF_MATRIN"/>
    <property type="match status" value="1"/>
</dbReference>
<dbReference type="Gene3D" id="3.30.160.60">
    <property type="entry name" value="Classic Zinc Finger"/>
    <property type="match status" value="1"/>
</dbReference>
<comment type="caution">
    <text evidence="10">The sequence shown here is derived from an EMBL/GenBank/DDBJ whole genome shotgun (WGS) entry which is preliminary data.</text>
</comment>
<evidence type="ECO:0000256" key="7">
    <source>
        <dbReference type="ARBA" id="ARBA00023274"/>
    </source>
</evidence>
<dbReference type="EMBL" id="CAAALY010245425">
    <property type="protein sequence ID" value="VEL33251.1"/>
    <property type="molecule type" value="Genomic_DNA"/>
</dbReference>
<dbReference type="GO" id="GO:0008270">
    <property type="term" value="F:zinc ion binding"/>
    <property type="evidence" value="ECO:0007669"/>
    <property type="project" value="UniProtKB-KW"/>
</dbReference>
<dbReference type="GO" id="GO:0000395">
    <property type="term" value="P:mRNA 5'-splice site recognition"/>
    <property type="evidence" value="ECO:0007669"/>
    <property type="project" value="InterPro"/>
</dbReference>
<evidence type="ECO:0000313" key="11">
    <source>
        <dbReference type="Proteomes" id="UP000784294"/>
    </source>
</evidence>
<dbReference type="InterPro" id="IPR017340">
    <property type="entry name" value="U1_snRNP-C"/>
</dbReference>
<evidence type="ECO:0000256" key="6">
    <source>
        <dbReference type="ARBA" id="ARBA00023242"/>
    </source>
</evidence>
<keyword evidence="4" id="KW-0862">Zinc</keyword>
<dbReference type="Pfam" id="PF06220">
    <property type="entry name" value="zf-U1"/>
    <property type="match status" value="1"/>
</dbReference>
<comment type="subcellular location">
    <subcellularLocation>
        <location evidence="1">Nucleus</location>
    </subcellularLocation>
</comment>
<dbReference type="PANTHER" id="PTHR31148:SF1">
    <property type="entry name" value="U1 SMALL NUCLEAR RIBONUCLEOPROTEIN C"/>
    <property type="match status" value="1"/>
</dbReference>
<dbReference type="OrthoDB" id="76567at2759"/>
<dbReference type="InterPro" id="IPR013085">
    <property type="entry name" value="U1-CZ_Znf_C2H2"/>
</dbReference>
<keyword evidence="11" id="KW-1185">Reference proteome</keyword>
<keyword evidence="7" id="KW-0687">Ribonucleoprotein</keyword>
<organism evidence="10 11">
    <name type="scientific">Protopolystoma xenopodis</name>
    <dbReference type="NCBI Taxonomy" id="117903"/>
    <lineage>
        <taxon>Eukaryota</taxon>
        <taxon>Metazoa</taxon>
        <taxon>Spiralia</taxon>
        <taxon>Lophotrochozoa</taxon>
        <taxon>Platyhelminthes</taxon>
        <taxon>Monogenea</taxon>
        <taxon>Polyopisthocotylea</taxon>
        <taxon>Polystomatidea</taxon>
        <taxon>Polystomatidae</taxon>
        <taxon>Protopolystoma</taxon>
    </lineage>
</organism>
<sequence length="116" mass="12078">MPKYYCDYCEAFLTHDSPSVRKTHCTEAYKSGKVPPPMFGAPLAVPPPGFPPAFPPPLAGAPPGFGARPPHLIQHPGHAAVAVMAVRPGMPPHMGPPAPVAAAPLGPLAWTKPYGT</sequence>
<comment type="subunit">
    <text evidence="8">Component of the U1 snRNP. The U1 snRNP is composed of the U1 snRNA and the 7 core Sm proteins SNRPB, SNRPD1, SNRPD2, SNRPD3, SNRPE, SNRPF and SNRPG that assemble in a heptameric protein ring on the Sm site of the small nuclear RNA to form the core snRNP, and at least 3 U1 snRNP-specific proteins SNRNP70/U1-70K, SNRPA/U1-A and SNRPC/U1-C. SNRPC/U1-C interacts with U1 snRNA and the 5' splice-site region of the pre-mRNA. Interacts (via N-terminus) with TIA1 (via C-terminus); thereby promoting spliceosomal U1 snRNP recruitment to 5' splice sites.</text>
</comment>
<dbReference type="PANTHER" id="PTHR31148">
    <property type="entry name" value="U1 SMALL NUCLEAR RIBONUCLEOPROTEIN C"/>
    <property type="match status" value="1"/>
</dbReference>
<keyword evidence="6" id="KW-0539">Nucleus</keyword>
<evidence type="ECO:0000256" key="2">
    <source>
        <dbReference type="ARBA" id="ARBA00022723"/>
    </source>
</evidence>
<reference evidence="10" key="1">
    <citation type="submission" date="2018-11" db="EMBL/GenBank/DDBJ databases">
        <authorList>
            <consortium name="Pathogen Informatics"/>
        </authorList>
    </citation>
    <scope>NUCLEOTIDE SEQUENCE</scope>
</reference>
<feature type="domain" description="Matrin-type" evidence="9">
    <location>
        <begin position="4"/>
        <end position="27"/>
    </location>
</feature>
<keyword evidence="2" id="KW-0479">Metal-binding</keyword>
<evidence type="ECO:0000313" key="10">
    <source>
        <dbReference type="EMBL" id="VEL33251.1"/>
    </source>
</evidence>
<dbReference type="GO" id="GO:0030627">
    <property type="term" value="F:pre-mRNA 5'-splice site binding"/>
    <property type="evidence" value="ECO:0007669"/>
    <property type="project" value="InterPro"/>
</dbReference>
<evidence type="ECO:0000256" key="3">
    <source>
        <dbReference type="ARBA" id="ARBA00022771"/>
    </source>
</evidence>